<sequence length="155" mass="17888">MSDPLCGPGPNLVIKPEGKLLAETKTVLGCVHGEVTETCKLFEHKIRRFVWIGLHECRGRNSCPRRQGNINNSSRGERQSSGHIVGIRWRELRPTGCRVVRNILVGDFQRYSWFGDLSRWFGRRDVRSCGNCELWLERRSRDRTGTPWQRARGRG</sequence>
<organism evidence="1">
    <name type="scientific">Cacopsylla melanoneura</name>
    <dbReference type="NCBI Taxonomy" id="428564"/>
    <lineage>
        <taxon>Eukaryota</taxon>
        <taxon>Metazoa</taxon>
        <taxon>Ecdysozoa</taxon>
        <taxon>Arthropoda</taxon>
        <taxon>Hexapoda</taxon>
        <taxon>Insecta</taxon>
        <taxon>Pterygota</taxon>
        <taxon>Neoptera</taxon>
        <taxon>Paraneoptera</taxon>
        <taxon>Hemiptera</taxon>
        <taxon>Sternorrhyncha</taxon>
        <taxon>Psylloidea</taxon>
        <taxon>Psyllidae</taxon>
        <taxon>Psyllinae</taxon>
        <taxon>Cacopsylla</taxon>
    </lineage>
</organism>
<reference evidence="1" key="1">
    <citation type="submission" date="2021-05" db="EMBL/GenBank/DDBJ databases">
        <authorList>
            <person name="Alioto T."/>
            <person name="Alioto T."/>
            <person name="Gomez Garrido J."/>
        </authorList>
    </citation>
    <scope>NUCLEOTIDE SEQUENCE</scope>
</reference>
<dbReference type="EMBL" id="HBUF01027402">
    <property type="protein sequence ID" value="CAG6613385.1"/>
    <property type="molecule type" value="Transcribed_RNA"/>
</dbReference>
<dbReference type="EMBL" id="HBUF01027400">
    <property type="protein sequence ID" value="CAG6613383.1"/>
    <property type="molecule type" value="Transcribed_RNA"/>
</dbReference>
<dbReference type="EMBL" id="HBUF01027401">
    <property type="protein sequence ID" value="CAG6613384.1"/>
    <property type="molecule type" value="Transcribed_RNA"/>
</dbReference>
<accession>A0A8D8LWR5</accession>
<name>A0A8D8LWR5_9HEMI</name>
<dbReference type="EMBL" id="HBUF01027399">
    <property type="protein sequence ID" value="CAG6613382.1"/>
    <property type="molecule type" value="Transcribed_RNA"/>
</dbReference>
<protein>
    <submittedName>
        <fullName evidence="1">Uncharacterized protein</fullName>
    </submittedName>
</protein>
<dbReference type="AlphaFoldDB" id="A0A8D8LWR5"/>
<proteinExistence type="predicted"/>
<evidence type="ECO:0000313" key="1">
    <source>
        <dbReference type="EMBL" id="CAG6613382.1"/>
    </source>
</evidence>